<dbReference type="EMBL" id="JABEMB010000001">
    <property type="protein sequence ID" value="NNH02286.1"/>
    <property type="molecule type" value="Genomic_DNA"/>
</dbReference>
<keyword evidence="5 12" id="KW-0812">Transmembrane</keyword>
<dbReference type="RefSeq" id="WP_167034442.1">
    <property type="nucleotide sequence ID" value="NZ_BAAANA010000002.1"/>
</dbReference>
<dbReference type="PANTHER" id="PTHR46494:SF1">
    <property type="entry name" value="CORA FAMILY METAL ION TRANSPORTER (EUROFUNG)"/>
    <property type="match status" value="1"/>
</dbReference>
<dbReference type="GO" id="GO:0015087">
    <property type="term" value="F:cobalt ion transmembrane transporter activity"/>
    <property type="evidence" value="ECO:0007669"/>
    <property type="project" value="TreeGrafter"/>
</dbReference>
<keyword evidence="9 12" id="KW-0472">Membrane</keyword>
<proteinExistence type="inferred from homology"/>
<dbReference type="GO" id="GO:0015095">
    <property type="term" value="F:magnesium ion transmembrane transporter activity"/>
    <property type="evidence" value="ECO:0007669"/>
    <property type="project" value="TreeGrafter"/>
</dbReference>
<dbReference type="GO" id="GO:0000287">
    <property type="term" value="F:magnesium ion binding"/>
    <property type="evidence" value="ECO:0007669"/>
    <property type="project" value="TreeGrafter"/>
</dbReference>
<evidence type="ECO:0000256" key="8">
    <source>
        <dbReference type="ARBA" id="ARBA00023065"/>
    </source>
</evidence>
<dbReference type="PANTHER" id="PTHR46494">
    <property type="entry name" value="CORA FAMILY METAL ION TRANSPORTER (EUROFUNG)"/>
    <property type="match status" value="1"/>
</dbReference>
<evidence type="ECO:0000256" key="5">
    <source>
        <dbReference type="ARBA" id="ARBA00022692"/>
    </source>
</evidence>
<feature type="transmembrane region" description="Helical" evidence="12">
    <location>
        <begin position="279"/>
        <end position="298"/>
    </location>
</feature>
<dbReference type="GO" id="GO:0050897">
    <property type="term" value="F:cobalt ion binding"/>
    <property type="evidence" value="ECO:0007669"/>
    <property type="project" value="TreeGrafter"/>
</dbReference>
<dbReference type="SUPFAM" id="SSF143865">
    <property type="entry name" value="CorA soluble domain-like"/>
    <property type="match status" value="1"/>
</dbReference>
<keyword evidence="4" id="KW-1003">Cell membrane</keyword>
<dbReference type="AlphaFoldDB" id="A0A7Y2LWT2"/>
<dbReference type="InterPro" id="IPR045861">
    <property type="entry name" value="CorA_cytoplasmic_dom"/>
</dbReference>
<dbReference type="InterPro" id="IPR002523">
    <property type="entry name" value="MgTranspt_CorA/ZnTranspt_ZntB"/>
</dbReference>
<sequence length="336" mass="37089">MAVIGSQVYVGGRRVEGGMPPLEAIAEARRQGGFAWISLTRPAVDDLAALSDPLGLHPIAVRESVRGHQRGKLELFGDSVYLVLQPATYDDAAETVECSEVDIFAGKDFIVSVIDDGFVDAGAVRDELERHPELLARGTAAVVWAVFEAVVTGYAPVLSGVENDIDEIEEQLFTEAPEVSQRVFSLQRDVIDLHHATISLADMADRLQAHVQSRIGQDVPAFRELSELSRQVTDRVDAFRTTLASALAVHSTMVEQRNNEEMRRMTEQGLQQNDQVKKISSWAAIGLAPTVITGVYGMNFRYMPELEWPWGYAFALGLMAAVSVTLYVVFKRNDWL</sequence>
<dbReference type="FunFam" id="1.20.58.340:FF:000004">
    <property type="entry name" value="Magnesium transport protein CorA"/>
    <property type="match status" value="1"/>
</dbReference>
<comment type="caution">
    <text evidence="13">The sequence shown here is derived from an EMBL/GenBank/DDBJ whole genome shotgun (WGS) entry which is preliminary data.</text>
</comment>
<reference evidence="13 14" key="1">
    <citation type="submission" date="2020-05" db="EMBL/GenBank/DDBJ databases">
        <title>MicrobeNet Type strains.</title>
        <authorList>
            <person name="Nicholson A.C."/>
        </authorList>
    </citation>
    <scope>NUCLEOTIDE SEQUENCE [LARGE SCALE GENOMIC DNA]</scope>
    <source>
        <strain evidence="13 14">JCM 14282</strain>
    </source>
</reference>
<comment type="subcellular location">
    <subcellularLocation>
        <location evidence="1">Cell membrane</location>
        <topology evidence="1">Multi-pass membrane protein</topology>
    </subcellularLocation>
</comment>
<evidence type="ECO:0000256" key="7">
    <source>
        <dbReference type="ARBA" id="ARBA00022989"/>
    </source>
</evidence>
<dbReference type="Proteomes" id="UP000543598">
    <property type="component" value="Unassembled WGS sequence"/>
</dbReference>
<comment type="function">
    <text evidence="11">Mediates influx of magnesium ions. Alternates between open and closed states. Activated by low cytoplasmic Mg(2+) levels. Inactive when cytoplasmic Mg(2+) levels are high.</text>
</comment>
<evidence type="ECO:0000256" key="3">
    <source>
        <dbReference type="ARBA" id="ARBA00022448"/>
    </source>
</evidence>
<dbReference type="Gene3D" id="3.30.460.20">
    <property type="entry name" value="CorA soluble domain-like"/>
    <property type="match status" value="1"/>
</dbReference>
<dbReference type="GO" id="GO:0005886">
    <property type="term" value="C:plasma membrane"/>
    <property type="evidence" value="ECO:0007669"/>
    <property type="project" value="UniProtKB-SubCell"/>
</dbReference>
<evidence type="ECO:0000256" key="10">
    <source>
        <dbReference type="ARBA" id="ARBA00034269"/>
    </source>
</evidence>
<keyword evidence="14" id="KW-1185">Reference proteome</keyword>
<evidence type="ECO:0000313" key="13">
    <source>
        <dbReference type="EMBL" id="NNH02286.1"/>
    </source>
</evidence>
<dbReference type="SUPFAM" id="SSF144083">
    <property type="entry name" value="Magnesium transport protein CorA, transmembrane region"/>
    <property type="match status" value="1"/>
</dbReference>
<dbReference type="InterPro" id="IPR045863">
    <property type="entry name" value="CorA_TM1_TM2"/>
</dbReference>
<keyword evidence="3" id="KW-0813">Transport</keyword>
<comment type="similarity">
    <text evidence="2">Belongs to the CorA metal ion transporter (MIT) (TC 1.A.35) family.</text>
</comment>
<evidence type="ECO:0000256" key="12">
    <source>
        <dbReference type="SAM" id="Phobius"/>
    </source>
</evidence>
<gene>
    <name evidence="13" type="ORF">HLA99_00140</name>
</gene>
<keyword evidence="6" id="KW-0460">Magnesium</keyword>
<keyword evidence="8" id="KW-0406">Ion transport</keyword>
<accession>A0A7Y2LWT2</accession>
<evidence type="ECO:0000256" key="9">
    <source>
        <dbReference type="ARBA" id="ARBA00023136"/>
    </source>
</evidence>
<protein>
    <submittedName>
        <fullName evidence="13">Magnesium and cobalt transport protein CorA</fullName>
    </submittedName>
</protein>
<organism evidence="13 14">
    <name type="scientific">Microbacterium ulmi</name>
    <dbReference type="NCBI Taxonomy" id="179095"/>
    <lineage>
        <taxon>Bacteria</taxon>
        <taxon>Bacillati</taxon>
        <taxon>Actinomycetota</taxon>
        <taxon>Actinomycetes</taxon>
        <taxon>Micrococcales</taxon>
        <taxon>Microbacteriaceae</taxon>
        <taxon>Microbacterium</taxon>
    </lineage>
</organism>
<dbReference type="Pfam" id="PF01544">
    <property type="entry name" value="CorA"/>
    <property type="match status" value="1"/>
</dbReference>
<evidence type="ECO:0000256" key="11">
    <source>
        <dbReference type="ARBA" id="ARBA00045497"/>
    </source>
</evidence>
<dbReference type="Gene3D" id="1.20.58.340">
    <property type="entry name" value="Magnesium transport protein CorA, transmembrane region"/>
    <property type="match status" value="2"/>
</dbReference>
<dbReference type="CDD" id="cd12830">
    <property type="entry name" value="MtCorA-like"/>
    <property type="match status" value="1"/>
</dbReference>
<evidence type="ECO:0000256" key="1">
    <source>
        <dbReference type="ARBA" id="ARBA00004651"/>
    </source>
</evidence>
<evidence type="ECO:0000313" key="14">
    <source>
        <dbReference type="Proteomes" id="UP000543598"/>
    </source>
</evidence>
<evidence type="ECO:0000256" key="4">
    <source>
        <dbReference type="ARBA" id="ARBA00022475"/>
    </source>
</evidence>
<feature type="transmembrane region" description="Helical" evidence="12">
    <location>
        <begin position="310"/>
        <end position="330"/>
    </location>
</feature>
<comment type="catalytic activity">
    <reaction evidence="10">
        <text>Mg(2+)(in) = Mg(2+)(out)</text>
        <dbReference type="Rhea" id="RHEA:29827"/>
        <dbReference type="ChEBI" id="CHEBI:18420"/>
    </reaction>
</comment>
<evidence type="ECO:0000256" key="6">
    <source>
        <dbReference type="ARBA" id="ARBA00022842"/>
    </source>
</evidence>
<keyword evidence="7 12" id="KW-1133">Transmembrane helix</keyword>
<name>A0A7Y2LWT2_9MICO</name>
<evidence type="ECO:0000256" key="2">
    <source>
        <dbReference type="ARBA" id="ARBA00009765"/>
    </source>
</evidence>